<organism evidence="2 3">
    <name type="scientific">Bodo saltans</name>
    <name type="common">Flagellated protozoan</name>
    <dbReference type="NCBI Taxonomy" id="75058"/>
    <lineage>
        <taxon>Eukaryota</taxon>
        <taxon>Discoba</taxon>
        <taxon>Euglenozoa</taxon>
        <taxon>Kinetoplastea</taxon>
        <taxon>Metakinetoplastina</taxon>
        <taxon>Eubodonida</taxon>
        <taxon>Bodonidae</taxon>
        <taxon>Bodo</taxon>
    </lineage>
</organism>
<sequence>MRRSILITLDQDDGSVSSSIDFMRRLEELRLRYPSWSIRGIVHRDERLSFVPQKPTGITPPRAAQSPPVTALPTPHPSDDWAAASLGSDDSDGNVIGQPPRIIDIGLRVQLQEAPYQGRIGTVAEIQGERFRVEIPRDDGAGVSPGNGCFSWWCTSEDVVTLSSLAPSNFEATGATEQEVPLSTLQYIRVLEARIEELERTHT</sequence>
<name>A0A0S4KJM5_BODSA</name>
<feature type="region of interest" description="Disordered" evidence="1">
    <location>
        <begin position="52"/>
        <end position="94"/>
    </location>
</feature>
<evidence type="ECO:0000256" key="1">
    <source>
        <dbReference type="SAM" id="MobiDB-lite"/>
    </source>
</evidence>
<gene>
    <name evidence="2" type="ORF">BSAL_31615</name>
</gene>
<reference evidence="3" key="1">
    <citation type="submission" date="2015-09" db="EMBL/GenBank/DDBJ databases">
        <authorList>
            <consortium name="Pathogen Informatics"/>
        </authorList>
    </citation>
    <scope>NUCLEOTIDE SEQUENCE [LARGE SCALE GENOMIC DNA]</scope>
    <source>
        <strain evidence="3">Lake Konstanz</strain>
    </source>
</reference>
<accession>A0A0S4KJM5</accession>
<dbReference type="VEuPathDB" id="TriTrypDB:BSAL_31615"/>
<dbReference type="EMBL" id="CYKH01001913">
    <property type="protein sequence ID" value="CUI15194.1"/>
    <property type="molecule type" value="Genomic_DNA"/>
</dbReference>
<proteinExistence type="predicted"/>
<dbReference type="Proteomes" id="UP000051952">
    <property type="component" value="Unassembled WGS sequence"/>
</dbReference>
<evidence type="ECO:0000313" key="3">
    <source>
        <dbReference type="Proteomes" id="UP000051952"/>
    </source>
</evidence>
<evidence type="ECO:0000313" key="2">
    <source>
        <dbReference type="EMBL" id="CUI15194.1"/>
    </source>
</evidence>
<dbReference type="AlphaFoldDB" id="A0A0S4KJM5"/>
<keyword evidence="3" id="KW-1185">Reference proteome</keyword>
<protein>
    <submittedName>
        <fullName evidence="2">Uncharacterized protein</fullName>
    </submittedName>
</protein>